<keyword evidence="3" id="KW-1185">Reference proteome</keyword>
<reference evidence="1 4" key="2">
    <citation type="submission" date="2020-07" db="EMBL/GenBank/DDBJ databases">
        <authorList>
            <person name="Feng H."/>
        </authorList>
    </citation>
    <scope>NUCLEOTIDE SEQUENCE [LARGE SCALE GENOMIC DNA]</scope>
    <source>
        <strain evidence="1">S-12</strain>
        <strain evidence="4">s-12</strain>
    </source>
</reference>
<accession>A0A6B3VWS9</accession>
<protein>
    <submittedName>
        <fullName evidence="1">Type II toxin-antitoxin system SpoIISB family antitoxin</fullName>
    </submittedName>
</protein>
<dbReference type="Proteomes" id="UP000472971">
    <property type="component" value="Unassembled WGS sequence"/>
</dbReference>
<evidence type="ECO:0000313" key="2">
    <source>
        <dbReference type="EMBL" id="NEY82690.1"/>
    </source>
</evidence>
<proteinExistence type="predicted"/>
<gene>
    <name evidence="2" type="ORF">G4D64_14540</name>
    <name evidence="1" type="ORF">H1Z61_14670</name>
</gene>
<dbReference type="EMBL" id="JAAIWN010000042">
    <property type="protein sequence ID" value="NEY82690.1"/>
    <property type="molecule type" value="Genomic_DNA"/>
</dbReference>
<organism evidence="2 3">
    <name type="scientific">Bacillus aquiflavi</name>
    <dbReference type="NCBI Taxonomy" id="2672567"/>
    <lineage>
        <taxon>Bacteria</taxon>
        <taxon>Bacillati</taxon>
        <taxon>Bacillota</taxon>
        <taxon>Bacilli</taxon>
        <taxon>Bacillales</taxon>
        <taxon>Bacillaceae</taxon>
        <taxon>Bacillus</taxon>
    </lineage>
</organism>
<dbReference type="InterPro" id="IPR025897">
    <property type="entry name" value="Antitoxin_SpoIISB"/>
</dbReference>
<comment type="caution">
    <text evidence="2">The sequence shown here is derived from an EMBL/GenBank/DDBJ whole genome shotgun (WGS) entry which is preliminary data.</text>
</comment>
<evidence type="ECO:0000313" key="4">
    <source>
        <dbReference type="Proteomes" id="UP000570010"/>
    </source>
</evidence>
<evidence type="ECO:0000313" key="3">
    <source>
        <dbReference type="Proteomes" id="UP000472971"/>
    </source>
</evidence>
<name>A0A6B3VWS9_9BACI</name>
<dbReference type="Pfam" id="PF14185">
    <property type="entry name" value="SpoIISB_antitox"/>
    <property type="match status" value="1"/>
</dbReference>
<dbReference type="EMBL" id="JACEIO010000041">
    <property type="protein sequence ID" value="MBA4538342.1"/>
    <property type="molecule type" value="Genomic_DNA"/>
</dbReference>
<dbReference type="RefSeq" id="WP_163243106.1">
    <property type="nucleotide sequence ID" value="NZ_JAAIWN010000042.1"/>
</dbReference>
<dbReference type="Proteomes" id="UP000570010">
    <property type="component" value="Unassembled WGS sequence"/>
</dbReference>
<evidence type="ECO:0000313" key="1">
    <source>
        <dbReference type="EMBL" id="MBA4538342.1"/>
    </source>
</evidence>
<dbReference type="Gene3D" id="1.20.5.740">
    <property type="entry name" value="Single helix bin"/>
    <property type="match status" value="1"/>
</dbReference>
<dbReference type="AlphaFoldDB" id="A0A6B3VWS9"/>
<reference evidence="2 3" key="1">
    <citation type="submission" date="2020-02" db="EMBL/GenBank/DDBJ databases">
        <title>Bacillus aquiflavi sp. nov., isolated from yellow water of strong flavor Chinese baijiu in Yibin region of China.</title>
        <authorList>
            <person name="Xie J."/>
        </authorList>
    </citation>
    <scope>NUCLEOTIDE SEQUENCE [LARGE SCALE GENOMIC DNA]</scope>
    <source>
        <strain evidence="2 3">3H-10</strain>
    </source>
</reference>
<sequence>MIKTKRANVSLPKYRTSPHTDQLLKENERLIDEYKKKKKRLRI</sequence>